<name>A0AAV5SGP5_9BILA</name>
<feature type="non-terminal residue" evidence="1">
    <location>
        <position position="1"/>
    </location>
</feature>
<keyword evidence="2" id="KW-1185">Reference proteome</keyword>
<dbReference type="EMBL" id="BTSX01000001">
    <property type="protein sequence ID" value="GMS81368.1"/>
    <property type="molecule type" value="Genomic_DNA"/>
</dbReference>
<organism evidence="1 2">
    <name type="scientific">Pristionchus entomophagus</name>
    <dbReference type="NCBI Taxonomy" id="358040"/>
    <lineage>
        <taxon>Eukaryota</taxon>
        <taxon>Metazoa</taxon>
        <taxon>Ecdysozoa</taxon>
        <taxon>Nematoda</taxon>
        <taxon>Chromadorea</taxon>
        <taxon>Rhabditida</taxon>
        <taxon>Rhabditina</taxon>
        <taxon>Diplogasteromorpha</taxon>
        <taxon>Diplogasteroidea</taxon>
        <taxon>Neodiplogasteridae</taxon>
        <taxon>Pristionchus</taxon>
    </lineage>
</organism>
<dbReference type="AlphaFoldDB" id="A0AAV5SGP5"/>
<gene>
    <name evidence="1" type="ORF">PENTCL1PPCAC_3543</name>
</gene>
<accession>A0AAV5SGP5</accession>
<proteinExistence type="predicted"/>
<protein>
    <recommendedName>
        <fullName evidence="3">Ribosomal protein</fullName>
    </recommendedName>
</protein>
<evidence type="ECO:0008006" key="3">
    <source>
        <dbReference type="Google" id="ProtNLM"/>
    </source>
</evidence>
<reference evidence="1" key="1">
    <citation type="submission" date="2023-10" db="EMBL/GenBank/DDBJ databases">
        <title>Genome assembly of Pristionchus species.</title>
        <authorList>
            <person name="Yoshida K."/>
            <person name="Sommer R.J."/>
        </authorList>
    </citation>
    <scope>NUCLEOTIDE SEQUENCE</scope>
    <source>
        <strain evidence="1">RS0144</strain>
    </source>
</reference>
<evidence type="ECO:0000313" key="2">
    <source>
        <dbReference type="Proteomes" id="UP001432027"/>
    </source>
</evidence>
<comment type="caution">
    <text evidence="1">The sequence shown here is derived from an EMBL/GenBank/DDBJ whole genome shotgun (WGS) entry which is preliminary data.</text>
</comment>
<evidence type="ECO:0000313" key="1">
    <source>
        <dbReference type="EMBL" id="GMS81368.1"/>
    </source>
</evidence>
<dbReference type="Proteomes" id="UP001432027">
    <property type="component" value="Unassembled WGS sequence"/>
</dbReference>
<sequence>QLQAKLHLLSSRSHFNFLASFNSLRYRGSNWNAKCFKCGEPKKSYQTMLGLRVFASTRQMMESCSTGAIRRVGCSSIGSE</sequence>